<keyword evidence="1 5" id="KW-0963">Cytoplasm</keyword>
<evidence type="ECO:0000256" key="5">
    <source>
        <dbReference type="HAMAP-Rule" id="MF_00378"/>
    </source>
</evidence>
<dbReference type="EC" id="3.1.11.6" evidence="5"/>
<dbReference type="GO" id="GO:0003676">
    <property type="term" value="F:nucleic acid binding"/>
    <property type="evidence" value="ECO:0007669"/>
    <property type="project" value="InterPro"/>
</dbReference>
<gene>
    <name evidence="5 9" type="primary">xseA</name>
    <name evidence="9" type="ORF">IAG03_06905</name>
</gene>
<dbReference type="GO" id="GO:0009318">
    <property type="term" value="C:exodeoxyribonuclease VII complex"/>
    <property type="evidence" value="ECO:0007669"/>
    <property type="project" value="UniProtKB-UniRule"/>
</dbReference>
<comment type="catalytic activity">
    <reaction evidence="5 6">
        <text>Exonucleolytic cleavage in either 5'- to 3'- or 3'- to 5'-direction to yield nucleoside 5'-phosphates.</text>
        <dbReference type="EC" id="3.1.11.6"/>
    </reaction>
</comment>
<evidence type="ECO:0000256" key="4">
    <source>
        <dbReference type="ARBA" id="ARBA00022839"/>
    </source>
</evidence>
<dbReference type="CDD" id="cd04489">
    <property type="entry name" value="ExoVII_LU_OBF"/>
    <property type="match status" value="1"/>
</dbReference>
<dbReference type="AlphaFoldDB" id="A0A926HST1"/>
<dbReference type="Proteomes" id="UP000651482">
    <property type="component" value="Unassembled WGS sequence"/>
</dbReference>
<accession>A0A926HST1</accession>
<dbReference type="InterPro" id="IPR003753">
    <property type="entry name" value="Exonuc_VII_L"/>
</dbReference>
<evidence type="ECO:0000256" key="6">
    <source>
        <dbReference type="RuleBase" id="RU004355"/>
    </source>
</evidence>
<comment type="function">
    <text evidence="5">Bidirectionally degrades single-stranded DNA into large acid-insoluble oligonucleotides, which are then degraded further into small acid-soluble oligonucleotides.</text>
</comment>
<dbReference type="HAMAP" id="MF_00378">
    <property type="entry name" value="Exonuc_7_L"/>
    <property type="match status" value="1"/>
</dbReference>
<evidence type="ECO:0000259" key="7">
    <source>
        <dbReference type="Pfam" id="PF02601"/>
    </source>
</evidence>
<keyword evidence="2 5" id="KW-0540">Nuclease</keyword>
<dbReference type="EMBL" id="JACRSN010000008">
    <property type="protein sequence ID" value="MBC8533736.1"/>
    <property type="molecule type" value="Genomic_DNA"/>
</dbReference>
<keyword evidence="3 5" id="KW-0378">Hydrolase</keyword>
<keyword evidence="4 5" id="KW-0269">Exonuclease</keyword>
<proteinExistence type="inferred from homology"/>
<dbReference type="RefSeq" id="WP_249319372.1">
    <property type="nucleotide sequence ID" value="NZ_JACRSN010000008.1"/>
</dbReference>
<evidence type="ECO:0000259" key="8">
    <source>
        <dbReference type="Pfam" id="PF13742"/>
    </source>
</evidence>
<dbReference type="Pfam" id="PF13742">
    <property type="entry name" value="tRNA_anti_2"/>
    <property type="match status" value="1"/>
</dbReference>
<name>A0A926HST1_9FIRM</name>
<dbReference type="InterPro" id="IPR025824">
    <property type="entry name" value="OB-fold_nuc-bd_dom"/>
</dbReference>
<evidence type="ECO:0000256" key="1">
    <source>
        <dbReference type="ARBA" id="ARBA00022490"/>
    </source>
</evidence>
<evidence type="ECO:0000313" key="9">
    <source>
        <dbReference type="EMBL" id="MBC8533736.1"/>
    </source>
</evidence>
<dbReference type="PANTHER" id="PTHR30008:SF0">
    <property type="entry name" value="EXODEOXYRIBONUCLEASE 7 LARGE SUBUNIT"/>
    <property type="match status" value="1"/>
</dbReference>
<comment type="caution">
    <text evidence="9">The sequence shown here is derived from an EMBL/GenBank/DDBJ whole genome shotgun (WGS) entry which is preliminary data.</text>
</comment>
<dbReference type="InterPro" id="IPR020579">
    <property type="entry name" value="Exonuc_VII_lsu_C"/>
</dbReference>
<evidence type="ECO:0000256" key="2">
    <source>
        <dbReference type="ARBA" id="ARBA00022722"/>
    </source>
</evidence>
<dbReference type="GO" id="GO:0005737">
    <property type="term" value="C:cytoplasm"/>
    <property type="evidence" value="ECO:0007669"/>
    <property type="project" value="UniProtKB-SubCell"/>
</dbReference>
<comment type="subcellular location">
    <subcellularLocation>
        <location evidence="5 6">Cytoplasm</location>
    </subcellularLocation>
</comment>
<reference evidence="9" key="1">
    <citation type="submission" date="2020-08" db="EMBL/GenBank/DDBJ databases">
        <title>Genome public.</title>
        <authorList>
            <person name="Liu C."/>
            <person name="Sun Q."/>
        </authorList>
    </citation>
    <scope>NUCLEOTIDE SEQUENCE</scope>
    <source>
        <strain evidence="9">NSJ-40</strain>
    </source>
</reference>
<dbReference type="Pfam" id="PF02601">
    <property type="entry name" value="Exonuc_VII_L"/>
    <property type="match status" value="1"/>
</dbReference>
<dbReference type="GO" id="GO:0008855">
    <property type="term" value="F:exodeoxyribonuclease VII activity"/>
    <property type="evidence" value="ECO:0007669"/>
    <property type="project" value="UniProtKB-UniRule"/>
</dbReference>
<comment type="similarity">
    <text evidence="5 6">Belongs to the XseA family.</text>
</comment>
<dbReference type="PANTHER" id="PTHR30008">
    <property type="entry name" value="EXODEOXYRIBONUCLEASE 7 LARGE SUBUNIT"/>
    <property type="match status" value="1"/>
</dbReference>
<sequence length="413" mass="45023">MYRGTPDILTVSQLNRYVKSILDGDPNLQEVFLSGEISNFTNHYRSGHLYFSLKDSKSAIKAVMFASAARRLRFAPKDGMQVIVRGRAALYEQGGQYQFYVEEMQPEGLGALNLAFEQLKEKLAKEGLFQAERKRPLPQYPQRIGVITSPTGAAVQDILQILARRWPVAEVVFCPVLVQGDGAAPQIAEAIRRFNACHAADVLIVGRGGGSMEDLWAFNEEAVARAVAASEIPVVSAVGHETDFTICDFAADLRAPTPSAAAELVTPEISEEALQLAALHAGLHDRIRLLVRAGQDRLAQLTGTRVMRDPAELIETRRLAADHLSARFAHAAKERLSNAETELADFAGRLDAMSPLKVLRRGYAVVTKSGAAVRKIETLFPGDRIAVLLSGGKAECKVVSVEKEAQHGESNDI</sequence>
<protein>
    <recommendedName>
        <fullName evidence="5">Exodeoxyribonuclease 7 large subunit</fullName>
        <ecNumber evidence="5">3.1.11.6</ecNumber>
    </recommendedName>
    <alternativeName>
        <fullName evidence="5">Exodeoxyribonuclease VII large subunit</fullName>
        <shortName evidence="5">Exonuclease VII large subunit</shortName>
    </alternativeName>
</protein>
<organism evidence="9 10">
    <name type="scientific">Yeguia hominis</name>
    <dbReference type="NCBI Taxonomy" id="2763662"/>
    <lineage>
        <taxon>Bacteria</taxon>
        <taxon>Bacillati</taxon>
        <taxon>Bacillota</taxon>
        <taxon>Clostridia</taxon>
        <taxon>Eubacteriales</taxon>
        <taxon>Yeguiaceae</taxon>
        <taxon>Yeguia</taxon>
    </lineage>
</organism>
<evidence type="ECO:0000313" key="10">
    <source>
        <dbReference type="Proteomes" id="UP000651482"/>
    </source>
</evidence>
<comment type="subunit">
    <text evidence="5">Heterooligomer composed of large and small subunits.</text>
</comment>
<feature type="domain" description="Exonuclease VII large subunit C-terminal" evidence="7">
    <location>
        <begin position="128"/>
        <end position="345"/>
    </location>
</feature>
<dbReference type="GO" id="GO:0006308">
    <property type="term" value="P:DNA catabolic process"/>
    <property type="evidence" value="ECO:0007669"/>
    <property type="project" value="UniProtKB-UniRule"/>
</dbReference>
<keyword evidence="10" id="KW-1185">Reference proteome</keyword>
<feature type="domain" description="OB-fold nucleic acid binding" evidence="8">
    <location>
        <begin position="9"/>
        <end position="105"/>
    </location>
</feature>
<evidence type="ECO:0000256" key="3">
    <source>
        <dbReference type="ARBA" id="ARBA00022801"/>
    </source>
</evidence>
<dbReference type="NCBIfam" id="TIGR00237">
    <property type="entry name" value="xseA"/>
    <property type="match status" value="1"/>
</dbReference>